<evidence type="ECO:0000313" key="1">
    <source>
        <dbReference type="EMBL" id="ONI38234.1"/>
    </source>
</evidence>
<gene>
    <name evidence="1" type="ORF">AN396_11240</name>
</gene>
<comment type="caution">
    <text evidence="1">The sequence shown here is derived from an EMBL/GenBank/DDBJ whole genome shotgun (WGS) entry which is preliminary data.</text>
</comment>
<organism evidence="1 2">
    <name type="scientific">Candidatus Epulonipiscium fishelsonii</name>
    <dbReference type="NCBI Taxonomy" id="77094"/>
    <lineage>
        <taxon>Bacteria</taxon>
        <taxon>Bacillati</taxon>
        <taxon>Bacillota</taxon>
        <taxon>Clostridia</taxon>
        <taxon>Lachnospirales</taxon>
        <taxon>Lachnospiraceae</taxon>
        <taxon>Candidatus Epulonipiscium</taxon>
    </lineage>
</organism>
<dbReference type="EMBL" id="LJDB01000092">
    <property type="protein sequence ID" value="ONI38234.1"/>
    <property type="molecule type" value="Genomic_DNA"/>
</dbReference>
<keyword evidence="2" id="KW-1185">Reference proteome</keyword>
<name>A0ACC8X8R4_9FIRM</name>
<accession>A0ACC8X8R4</accession>
<dbReference type="Proteomes" id="UP000188605">
    <property type="component" value="Unassembled WGS sequence"/>
</dbReference>
<sequence length="445" mass="50073">MLDKRVDIAPDNVAIEFHKGLCKNCSICKRTCANFSGVDGTYNSTPVCTYCGQCVVVCPFKSLTGRDEYQEVKKHINDPDKIVIFNTAPAVRVALGEEFDMPFGSFVEGKMVSLLRTLGAKYVLDVNFGADVTIMEEASEFIERLQENKHLPQFTSCCSAWVRYVETYYPELIDHLSTTKSPIAIQGATLKTYFAKKMNIDPKKIINVTVTPCTSKKAEIRREEFCDSGKYWGIDDMRDTDYIITTVELAKWAKEEGIDFESLEDSKFDKLMGEYSGGGLLFGNTGGVMEAALRTAYKLVNNKKAPDIIYELSPLMGYEEVRDATLKIGDFTIKIAIIYGTKNASKLLDFIKENKSAYHFIEVMACPGGCIGGGGQPKLKPNKLKEARTNRMEGLYNKDKEMDTRTSYENSELQKMYEEFYGEPLSELSEELLHTDFVDRSSDLL</sequence>
<proteinExistence type="predicted"/>
<protein>
    <submittedName>
        <fullName evidence="1">Hydrogenase</fullName>
    </submittedName>
</protein>
<reference evidence="1" key="1">
    <citation type="submission" date="2016-08" db="EMBL/GenBank/DDBJ databases">
        <authorList>
            <person name="Ngugi D.K."/>
            <person name="Miyake S."/>
            <person name="Stingl U."/>
        </authorList>
    </citation>
    <scope>NUCLEOTIDE SEQUENCE</scope>
    <source>
        <strain evidence="1">SCG-B11WGA-EpuloA1</strain>
    </source>
</reference>
<evidence type="ECO:0000313" key="2">
    <source>
        <dbReference type="Proteomes" id="UP000188605"/>
    </source>
</evidence>